<organism evidence="3 4">
    <name type="scientific">Roseimaritima multifibrata</name>
    <dbReference type="NCBI Taxonomy" id="1930274"/>
    <lineage>
        <taxon>Bacteria</taxon>
        <taxon>Pseudomonadati</taxon>
        <taxon>Planctomycetota</taxon>
        <taxon>Planctomycetia</taxon>
        <taxon>Pirellulales</taxon>
        <taxon>Pirellulaceae</taxon>
        <taxon>Roseimaritima</taxon>
    </lineage>
</organism>
<proteinExistence type="predicted"/>
<dbReference type="EMBL" id="CP036262">
    <property type="protein sequence ID" value="QDS91437.1"/>
    <property type="molecule type" value="Genomic_DNA"/>
</dbReference>
<feature type="transmembrane region" description="Helical" evidence="1">
    <location>
        <begin position="208"/>
        <end position="230"/>
    </location>
</feature>
<evidence type="ECO:0000313" key="3">
    <source>
        <dbReference type="EMBL" id="QDS91437.1"/>
    </source>
</evidence>
<dbReference type="KEGG" id="rml:FF011L_01670"/>
<keyword evidence="4" id="KW-1185">Reference proteome</keyword>
<feature type="chain" id="PRO_5022049077" evidence="2">
    <location>
        <begin position="32"/>
        <end position="256"/>
    </location>
</feature>
<keyword evidence="2" id="KW-0732">Signal</keyword>
<accession>A0A517M9H6</accession>
<gene>
    <name evidence="3" type="ORF">FF011L_01670</name>
</gene>
<dbReference type="Proteomes" id="UP000320672">
    <property type="component" value="Chromosome"/>
</dbReference>
<evidence type="ECO:0000313" key="4">
    <source>
        <dbReference type="Proteomes" id="UP000320672"/>
    </source>
</evidence>
<keyword evidence="1" id="KW-1133">Transmembrane helix</keyword>
<sequence length="256" mass="26810" precursor="true">MNCHMTKTIHISTTVAFICLTFWHSNSPAHAGTASEALKAGRRFIVSKVASQGTKKATQATSKTVTTRIAKESAEAATRRSASNASRYFGKTASTATKNSVTRGVNFADEFAVASSRLTPQNQRRLLMLAPDLKAAGKSGEVIQLLAKGGKADEVLDFLWRNKGTIVGGAAVSAVLANPDKVLAAGGEYVVKPAVQSTVSSVAAPTTLIASGLGFLLFTGGLFTVAVAAATSDAFRKTLWSLFVTARLAFERAIAK</sequence>
<keyword evidence="1" id="KW-0812">Transmembrane</keyword>
<feature type="signal peptide" evidence="2">
    <location>
        <begin position="1"/>
        <end position="31"/>
    </location>
</feature>
<protein>
    <submittedName>
        <fullName evidence="3">Uncharacterized protein</fullName>
    </submittedName>
</protein>
<dbReference type="AlphaFoldDB" id="A0A517M9H6"/>
<keyword evidence="1" id="KW-0472">Membrane</keyword>
<name>A0A517M9H6_9BACT</name>
<evidence type="ECO:0000256" key="1">
    <source>
        <dbReference type="SAM" id="Phobius"/>
    </source>
</evidence>
<evidence type="ECO:0000256" key="2">
    <source>
        <dbReference type="SAM" id="SignalP"/>
    </source>
</evidence>
<reference evidence="3 4" key="1">
    <citation type="submission" date="2019-02" db="EMBL/GenBank/DDBJ databases">
        <title>Deep-cultivation of Planctomycetes and their phenomic and genomic characterization uncovers novel biology.</title>
        <authorList>
            <person name="Wiegand S."/>
            <person name="Jogler M."/>
            <person name="Boedeker C."/>
            <person name="Pinto D."/>
            <person name="Vollmers J."/>
            <person name="Rivas-Marin E."/>
            <person name="Kohn T."/>
            <person name="Peeters S.H."/>
            <person name="Heuer A."/>
            <person name="Rast P."/>
            <person name="Oberbeckmann S."/>
            <person name="Bunk B."/>
            <person name="Jeske O."/>
            <person name="Meyerdierks A."/>
            <person name="Storesund J.E."/>
            <person name="Kallscheuer N."/>
            <person name="Luecker S."/>
            <person name="Lage O.M."/>
            <person name="Pohl T."/>
            <person name="Merkel B.J."/>
            <person name="Hornburger P."/>
            <person name="Mueller R.-W."/>
            <person name="Bruemmer F."/>
            <person name="Labrenz M."/>
            <person name="Spormann A.M."/>
            <person name="Op den Camp H."/>
            <person name="Overmann J."/>
            <person name="Amann R."/>
            <person name="Jetten M.S.M."/>
            <person name="Mascher T."/>
            <person name="Medema M.H."/>
            <person name="Devos D.P."/>
            <person name="Kaster A.-K."/>
            <person name="Ovreas L."/>
            <person name="Rohde M."/>
            <person name="Galperin M.Y."/>
            <person name="Jogler C."/>
        </authorList>
    </citation>
    <scope>NUCLEOTIDE SEQUENCE [LARGE SCALE GENOMIC DNA]</scope>
    <source>
        <strain evidence="3 4">FF011L</strain>
    </source>
</reference>